<sequence length="78" mass="9312">MWGRLIIKNIEWLTRKETRERGDVSWRRRALRVRRVRRVRGAHARRTRRARVARPPPRAPTAAALGSPRRLTMLSTYQ</sequence>
<dbReference type="Proteomes" id="UP001153954">
    <property type="component" value="Unassembled WGS sequence"/>
</dbReference>
<accession>A0AAU9TZE5</accession>
<feature type="region of interest" description="Disordered" evidence="1">
    <location>
        <begin position="39"/>
        <end position="67"/>
    </location>
</feature>
<name>A0AAU9TZE5_EUPED</name>
<reference evidence="2" key="1">
    <citation type="submission" date="2022-03" db="EMBL/GenBank/DDBJ databases">
        <authorList>
            <person name="Tunstrom K."/>
        </authorList>
    </citation>
    <scope>NUCLEOTIDE SEQUENCE</scope>
</reference>
<protein>
    <submittedName>
        <fullName evidence="2">Uncharacterized protein</fullName>
    </submittedName>
</protein>
<proteinExistence type="predicted"/>
<comment type="caution">
    <text evidence="2">The sequence shown here is derived from an EMBL/GenBank/DDBJ whole genome shotgun (WGS) entry which is preliminary data.</text>
</comment>
<feature type="compositionally biased region" description="Basic residues" evidence="1">
    <location>
        <begin position="39"/>
        <end position="52"/>
    </location>
</feature>
<keyword evidence="3" id="KW-1185">Reference proteome</keyword>
<gene>
    <name evidence="2" type="ORF">EEDITHA_LOCUS8033</name>
</gene>
<evidence type="ECO:0000313" key="3">
    <source>
        <dbReference type="Proteomes" id="UP001153954"/>
    </source>
</evidence>
<evidence type="ECO:0000313" key="2">
    <source>
        <dbReference type="EMBL" id="CAH2092258.1"/>
    </source>
</evidence>
<dbReference type="AlphaFoldDB" id="A0AAU9TZE5"/>
<evidence type="ECO:0000256" key="1">
    <source>
        <dbReference type="SAM" id="MobiDB-lite"/>
    </source>
</evidence>
<dbReference type="EMBL" id="CAKOGL010000011">
    <property type="protein sequence ID" value="CAH2092258.1"/>
    <property type="molecule type" value="Genomic_DNA"/>
</dbReference>
<organism evidence="2 3">
    <name type="scientific">Euphydryas editha</name>
    <name type="common">Edith's checkerspot</name>
    <dbReference type="NCBI Taxonomy" id="104508"/>
    <lineage>
        <taxon>Eukaryota</taxon>
        <taxon>Metazoa</taxon>
        <taxon>Ecdysozoa</taxon>
        <taxon>Arthropoda</taxon>
        <taxon>Hexapoda</taxon>
        <taxon>Insecta</taxon>
        <taxon>Pterygota</taxon>
        <taxon>Neoptera</taxon>
        <taxon>Endopterygota</taxon>
        <taxon>Lepidoptera</taxon>
        <taxon>Glossata</taxon>
        <taxon>Ditrysia</taxon>
        <taxon>Papilionoidea</taxon>
        <taxon>Nymphalidae</taxon>
        <taxon>Nymphalinae</taxon>
        <taxon>Euphydryas</taxon>
    </lineage>
</organism>